<proteinExistence type="predicted"/>
<reference evidence="1 2" key="1">
    <citation type="submission" date="2014-02" db="EMBL/GenBank/DDBJ databases">
        <title>Single nucleus genome sequencing reveals high similarity among nuclei of an endomycorrhizal fungus.</title>
        <authorList>
            <person name="Lin K."/>
            <person name="Geurts R."/>
            <person name="Zhang Z."/>
            <person name="Limpens E."/>
            <person name="Saunders D.G."/>
            <person name="Mu D."/>
            <person name="Pang E."/>
            <person name="Cao H."/>
            <person name="Cha H."/>
            <person name="Lin T."/>
            <person name="Zhou Q."/>
            <person name="Shang Y."/>
            <person name="Li Y."/>
            <person name="Ivanov S."/>
            <person name="Sharma T."/>
            <person name="Velzen R.V."/>
            <person name="Ruijter N.D."/>
            <person name="Aanen D.K."/>
            <person name="Win J."/>
            <person name="Kamoun S."/>
            <person name="Bisseling T."/>
            <person name="Huang S."/>
        </authorList>
    </citation>
    <scope>NUCLEOTIDE SEQUENCE [LARGE SCALE GENOMIC DNA]</scope>
    <source>
        <strain evidence="2">DAOM197198w</strain>
    </source>
</reference>
<dbReference type="EMBL" id="JEMT01026720">
    <property type="protein sequence ID" value="EXX58542.1"/>
    <property type="molecule type" value="Genomic_DNA"/>
</dbReference>
<evidence type="ECO:0000313" key="1">
    <source>
        <dbReference type="EMBL" id="EXX58542.1"/>
    </source>
</evidence>
<name>A0A015IMV9_RHIIW</name>
<protein>
    <submittedName>
        <fullName evidence="1">Uncharacterized protein</fullName>
    </submittedName>
</protein>
<sequence length="85" mass="10513">MKEWEKLKFDAIKVLAKTMVRKKKVKQIQRSVLNEDFKEHHEVNAKCPARLLKDTRSGKRRYKRRQEAYKRRNRRIRYKVEGQEK</sequence>
<evidence type="ECO:0000313" key="2">
    <source>
        <dbReference type="Proteomes" id="UP000022910"/>
    </source>
</evidence>
<accession>A0A015IMV9</accession>
<dbReference type="HOGENOM" id="CLU_2513848_0_0_1"/>
<gene>
    <name evidence="1" type="ORF">RirG_197000</name>
</gene>
<keyword evidence="2" id="KW-1185">Reference proteome</keyword>
<dbReference type="Proteomes" id="UP000022910">
    <property type="component" value="Unassembled WGS sequence"/>
</dbReference>
<organism evidence="1 2">
    <name type="scientific">Rhizophagus irregularis (strain DAOM 197198w)</name>
    <name type="common">Glomus intraradices</name>
    <dbReference type="NCBI Taxonomy" id="1432141"/>
    <lineage>
        <taxon>Eukaryota</taxon>
        <taxon>Fungi</taxon>
        <taxon>Fungi incertae sedis</taxon>
        <taxon>Mucoromycota</taxon>
        <taxon>Glomeromycotina</taxon>
        <taxon>Glomeromycetes</taxon>
        <taxon>Glomerales</taxon>
        <taxon>Glomeraceae</taxon>
        <taxon>Rhizophagus</taxon>
    </lineage>
</organism>
<comment type="caution">
    <text evidence="1">The sequence shown here is derived from an EMBL/GenBank/DDBJ whole genome shotgun (WGS) entry which is preliminary data.</text>
</comment>
<dbReference type="AlphaFoldDB" id="A0A015IMV9"/>